<dbReference type="EMBL" id="GBRH01201587">
    <property type="protein sequence ID" value="JAD96308.1"/>
    <property type="molecule type" value="Transcribed_RNA"/>
</dbReference>
<reference evidence="2" key="1">
    <citation type="submission" date="2014-09" db="EMBL/GenBank/DDBJ databases">
        <authorList>
            <person name="Magalhaes I.L.F."/>
            <person name="Oliveira U."/>
            <person name="Santos F.R."/>
            <person name="Vidigal T.H.D.A."/>
            <person name="Brescovit A.D."/>
            <person name="Santos A.J."/>
        </authorList>
    </citation>
    <scope>NUCLEOTIDE SEQUENCE</scope>
    <source>
        <tissue evidence="2">Shoot tissue taken approximately 20 cm above the soil surface</tissue>
    </source>
</reference>
<organism evidence="2">
    <name type="scientific">Arundo donax</name>
    <name type="common">Giant reed</name>
    <name type="synonym">Donax arundinaceus</name>
    <dbReference type="NCBI Taxonomy" id="35708"/>
    <lineage>
        <taxon>Eukaryota</taxon>
        <taxon>Viridiplantae</taxon>
        <taxon>Streptophyta</taxon>
        <taxon>Embryophyta</taxon>
        <taxon>Tracheophyta</taxon>
        <taxon>Spermatophyta</taxon>
        <taxon>Magnoliopsida</taxon>
        <taxon>Liliopsida</taxon>
        <taxon>Poales</taxon>
        <taxon>Poaceae</taxon>
        <taxon>PACMAD clade</taxon>
        <taxon>Arundinoideae</taxon>
        <taxon>Arundineae</taxon>
        <taxon>Arundo</taxon>
    </lineage>
</organism>
<reference evidence="2" key="2">
    <citation type="journal article" date="2015" name="Data Brief">
        <title>Shoot transcriptome of the giant reed, Arundo donax.</title>
        <authorList>
            <person name="Barrero R.A."/>
            <person name="Guerrero F.D."/>
            <person name="Moolhuijzen P."/>
            <person name="Goolsby J.A."/>
            <person name="Tidwell J."/>
            <person name="Bellgard S.E."/>
            <person name="Bellgard M.I."/>
        </authorList>
    </citation>
    <scope>NUCLEOTIDE SEQUENCE</scope>
    <source>
        <tissue evidence="2">Shoot tissue taken approximately 20 cm above the soil surface</tissue>
    </source>
</reference>
<dbReference type="AlphaFoldDB" id="A0A0A9EB94"/>
<sequence>MVILKHLVRGDADDSAVGFGEVEDLLHGHGKQARLILGPRDEVGLGGGTAGDDACVAATEGGINERLDLAVEDVTVGVALEIAAIQAVLAILARGRGSRARRGGAAVTLLVDGEQGDGGGGGICCIGDVCGDLEGASSSTATATGADPGDDSDGGCRPNPPRVRGIRGGCCFHLLSRS</sequence>
<feature type="region of interest" description="Disordered" evidence="1">
    <location>
        <begin position="137"/>
        <end position="161"/>
    </location>
</feature>
<proteinExistence type="predicted"/>
<evidence type="ECO:0000313" key="2">
    <source>
        <dbReference type="EMBL" id="JAD96308.1"/>
    </source>
</evidence>
<accession>A0A0A9EB94</accession>
<name>A0A0A9EB94_ARUDO</name>
<protein>
    <submittedName>
        <fullName evidence="2">Uncharacterized protein</fullName>
    </submittedName>
</protein>
<feature type="compositionally biased region" description="Low complexity" evidence="1">
    <location>
        <begin position="137"/>
        <end position="147"/>
    </location>
</feature>
<evidence type="ECO:0000256" key="1">
    <source>
        <dbReference type="SAM" id="MobiDB-lite"/>
    </source>
</evidence>